<accession>A0A174H9D3</accession>
<feature type="transmembrane region" description="Helical" evidence="7">
    <location>
        <begin position="175"/>
        <end position="195"/>
    </location>
</feature>
<dbReference type="InterPro" id="IPR047218">
    <property type="entry name" value="YocR/YhdH-like"/>
</dbReference>
<dbReference type="Proteomes" id="UP000095544">
    <property type="component" value="Unassembled WGS sequence"/>
</dbReference>
<evidence type="ECO:0000256" key="1">
    <source>
        <dbReference type="ARBA" id="ARBA00004141"/>
    </source>
</evidence>
<dbReference type="PROSITE" id="PS50267">
    <property type="entry name" value="NA_NEUROTRAN_SYMP_3"/>
    <property type="match status" value="1"/>
</dbReference>
<evidence type="ECO:0000256" key="4">
    <source>
        <dbReference type="ARBA" id="ARBA00022989"/>
    </source>
</evidence>
<keyword evidence="2 6" id="KW-0813">Transport</keyword>
<dbReference type="SUPFAM" id="SSF161070">
    <property type="entry name" value="SNF-like"/>
    <property type="match status" value="1"/>
</dbReference>
<evidence type="ECO:0000256" key="5">
    <source>
        <dbReference type="ARBA" id="ARBA00023136"/>
    </source>
</evidence>
<name>A0A174H9D3_9FIRM</name>
<gene>
    <name evidence="8" type="ORF">ERS852491_02989</name>
</gene>
<feature type="transmembrane region" description="Helical" evidence="7">
    <location>
        <begin position="255"/>
        <end position="281"/>
    </location>
</feature>
<dbReference type="EMBL" id="CYZU01000029">
    <property type="protein sequence ID" value="CUO69435.1"/>
    <property type="molecule type" value="Genomic_DNA"/>
</dbReference>
<keyword evidence="3 6" id="KW-0812">Transmembrane</keyword>
<comment type="similarity">
    <text evidence="6">Belongs to the sodium:neurotransmitter symporter (SNF) (TC 2.A.22) family.</text>
</comment>
<dbReference type="OrthoDB" id="9762833at2"/>
<dbReference type="InterPro" id="IPR000175">
    <property type="entry name" value="Na/ntran_symport"/>
</dbReference>
<protein>
    <recommendedName>
        <fullName evidence="6">Transporter</fullName>
    </recommendedName>
</protein>
<dbReference type="InterPro" id="IPR037272">
    <property type="entry name" value="SNS_sf"/>
</dbReference>
<keyword evidence="4 7" id="KW-1133">Transmembrane helix</keyword>
<dbReference type="Pfam" id="PF00209">
    <property type="entry name" value="SNF"/>
    <property type="match status" value="2"/>
</dbReference>
<evidence type="ECO:0000256" key="3">
    <source>
        <dbReference type="ARBA" id="ARBA00022692"/>
    </source>
</evidence>
<organism evidence="8 9">
    <name type="scientific">Faecalicatena contorta</name>
    <dbReference type="NCBI Taxonomy" id="39482"/>
    <lineage>
        <taxon>Bacteria</taxon>
        <taxon>Bacillati</taxon>
        <taxon>Bacillota</taxon>
        <taxon>Clostridia</taxon>
        <taxon>Lachnospirales</taxon>
        <taxon>Lachnospiraceae</taxon>
        <taxon>Faecalicatena</taxon>
    </lineage>
</organism>
<dbReference type="PANTHER" id="PTHR42948:SF1">
    <property type="entry name" value="TRANSPORTER"/>
    <property type="match status" value="1"/>
</dbReference>
<feature type="transmembrane region" description="Helical" evidence="7">
    <location>
        <begin position="306"/>
        <end position="327"/>
    </location>
</feature>
<reference evidence="8 9" key="1">
    <citation type="submission" date="2015-09" db="EMBL/GenBank/DDBJ databases">
        <authorList>
            <consortium name="Pathogen Informatics"/>
        </authorList>
    </citation>
    <scope>NUCLEOTIDE SEQUENCE [LARGE SCALE GENOMIC DNA]</scope>
    <source>
        <strain evidence="8 9">2789STDY5834876</strain>
    </source>
</reference>
<dbReference type="PROSITE" id="PS00610">
    <property type="entry name" value="NA_NEUROTRAN_SYMP_1"/>
    <property type="match status" value="1"/>
</dbReference>
<feature type="transmembrane region" description="Helical" evidence="7">
    <location>
        <begin position="215"/>
        <end position="243"/>
    </location>
</feature>
<dbReference type="CDD" id="cd10336">
    <property type="entry name" value="SLC6sbd_Tyt1-Like"/>
    <property type="match status" value="1"/>
</dbReference>
<feature type="transmembrane region" description="Helical" evidence="7">
    <location>
        <begin position="38"/>
        <end position="58"/>
    </location>
</feature>
<keyword evidence="6" id="KW-0769">Symport</keyword>
<evidence type="ECO:0000313" key="9">
    <source>
        <dbReference type="Proteomes" id="UP000095544"/>
    </source>
</evidence>
<dbReference type="NCBIfam" id="NF037979">
    <property type="entry name" value="Na_transp"/>
    <property type="match status" value="1"/>
</dbReference>
<feature type="transmembrane region" description="Helical" evidence="7">
    <location>
        <begin position="142"/>
        <end position="163"/>
    </location>
</feature>
<dbReference type="GO" id="GO:0015293">
    <property type="term" value="F:symporter activity"/>
    <property type="evidence" value="ECO:0007669"/>
    <property type="project" value="UniProtKB-KW"/>
</dbReference>
<sequence>MKREKFGSRLGFILISAGCAIGLGNVWRFPFITGQYGGAAFVLIYLFFLLVLGLPIMVMEFAVGRASQVSAALSFDRLEPEGTKWHWYKYGAMAGNYLLMMFYTTIGGWMLLYFIKMAGGRFEGLNAEEIAGEFGALTARPVLMAVCMIIVVALCFGICSKGLQKGVEKITKVMMLILLALMIILAVRSATLEGAGEGLRFYLSPDFSKVKEAGIMDVVFAAMGQAFFTLSLGIGAIAIFGSYIDKKRTLTGEAVCVTVLDTCVALVAGLIIFPACFAFGVKPDSGPSLIFITLPNIFNSMSGGRIWGTLFFLCMFFAAASTIIAVFENIISFAMDLTGCSRGKAVLTNLGAIIVLSLPCVLGFNIWSGFAPMGAGTNVLDFEDFLVSNNLLPLGSLIYLLFCTSRIGWGWKNFCKEANTGAGIKFPKWARIYVSYILPLVVLFIFVQGYWSLFHK</sequence>
<evidence type="ECO:0000256" key="7">
    <source>
        <dbReference type="SAM" id="Phobius"/>
    </source>
</evidence>
<evidence type="ECO:0000313" key="8">
    <source>
        <dbReference type="EMBL" id="CUO69435.1"/>
    </source>
</evidence>
<dbReference type="AlphaFoldDB" id="A0A174H9D3"/>
<evidence type="ECO:0000256" key="6">
    <source>
        <dbReference type="RuleBase" id="RU003732"/>
    </source>
</evidence>
<comment type="subcellular location">
    <subcellularLocation>
        <location evidence="1">Membrane</location>
        <topology evidence="1">Multi-pass membrane protein</topology>
    </subcellularLocation>
</comment>
<feature type="transmembrane region" description="Helical" evidence="7">
    <location>
        <begin position="347"/>
        <end position="370"/>
    </location>
</feature>
<dbReference type="GO" id="GO:0016020">
    <property type="term" value="C:membrane"/>
    <property type="evidence" value="ECO:0007669"/>
    <property type="project" value="UniProtKB-SubCell"/>
</dbReference>
<feature type="transmembrane region" description="Helical" evidence="7">
    <location>
        <begin position="94"/>
        <end position="115"/>
    </location>
</feature>
<dbReference type="PRINTS" id="PR00176">
    <property type="entry name" value="NANEUSMPORT"/>
</dbReference>
<keyword evidence="5 7" id="KW-0472">Membrane</keyword>
<proteinExistence type="inferred from homology"/>
<feature type="transmembrane region" description="Helical" evidence="7">
    <location>
        <begin position="430"/>
        <end position="451"/>
    </location>
</feature>
<dbReference type="RefSeq" id="WP_055153948.1">
    <property type="nucleotide sequence ID" value="NZ_CYZU01000029.1"/>
</dbReference>
<dbReference type="PANTHER" id="PTHR42948">
    <property type="entry name" value="TRANSPORTER"/>
    <property type="match status" value="1"/>
</dbReference>
<feature type="transmembrane region" description="Helical" evidence="7">
    <location>
        <begin position="390"/>
        <end position="409"/>
    </location>
</feature>
<evidence type="ECO:0000256" key="2">
    <source>
        <dbReference type="ARBA" id="ARBA00022448"/>
    </source>
</evidence>